<dbReference type="GO" id="GO:0005778">
    <property type="term" value="C:peroxisomal membrane"/>
    <property type="evidence" value="ECO:0007669"/>
    <property type="project" value="UniProtKB-SubCell"/>
</dbReference>
<protein>
    <submittedName>
        <fullName evidence="5">Uncharacterized protein</fullName>
    </submittedName>
</protein>
<dbReference type="EMBL" id="VNKQ01000012">
    <property type="protein sequence ID" value="KAG0647711.1"/>
    <property type="molecule type" value="Genomic_DNA"/>
</dbReference>
<dbReference type="PANTHER" id="PTHR12652">
    <property type="entry name" value="PEROXISOMAL BIOGENESIS FACTOR 11"/>
    <property type="match status" value="1"/>
</dbReference>
<evidence type="ECO:0000256" key="1">
    <source>
        <dbReference type="ARBA" id="ARBA00022593"/>
    </source>
</evidence>
<dbReference type="Pfam" id="PF05648">
    <property type="entry name" value="PEX11"/>
    <property type="match status" value="1"/>
</dbReference>
<reference evidence="5" key="1">
    <citation type="submission" date="2019-07" db="EMBL/GenBank/DDBJ databases">
        <title>Hyphodiscus hymeniophilus genome sequencing and assembly.</title>
        <authorList>
            <person name="Kramer G."/>
            <person name="Nodwell J."/>
        </authorList>
    </citation>
    <scope>NUCLEOTIDE SEQUENCE</scope>
    <source>
        <strain evidence="5">ATCC 34498</strain>
    </source>
</reference>
<proteinExistence type="predicted"/>
<dbReference type="OrthoDB" id="10005898at2759"/>
<accession>A0A9P6VGR2</accession>
<keyword evidence="6" id="KW-1185">Reference proteome</keyword>
<sequence length="272" mass="30299">MASDKISPPSDMMAAIFKSKADARIMRLYKILSTSTGVDTTLTLVGFSLFFVSSQLSTLRNLETKVLGRLFADNAKALKYGSASIVKLADLETSMKLLAGMCSDFRAFTRLWGLLGIYAMVKRDYFNPPKDAILNAVSWSQAGTLGLYYFYENGYYLAAKGVLRGWAGPDIKRWAKTSLKMFLAYVALEYVRLYRERQLLEVKRAKAVSAKENEDVEREEGAWVRTALMNVCYAPLGVHWVSENGIMSDGWVGGLMSLIGVVKFRAAWTLAA</sequence>
<dbReference type="PANTHER" id="PTHR12652:SF25">
    <property type="entry name" value="MICROBODY (PEROXISOME) PROLIFERATION PROTEIN PEROXIN 11C (EUROFUNG)"/>
    <property type="match status" value="1"/>
</dbReference>
<comment type="subcellular location">
    <subcellularLocation>
        <location evidence="4">Peroxisome membrane</location>
    </subcellularLocation>
</comment>
<evidence type="ECO:0000256" key="3">
    <source>
        <dbReference type="ARBA" id="ARBA00023140"/>
    </source>
</evidence>
<evidence type="ECO:0000256" key="2">
    <source>
        <dbReference type="ARBA" id="ARBA00023136"/>
    </source>
</evidence>
<keyword evidence="3" id="KW-0576">Peroxisome</keyword>
<organism evidence="5 6">
    <name type="scientific">Hyphodiscus hymeniophilus</name>
    <dbReference type="NCBI Taxonomy" id="353542"/>
    <lineage>
        <taxon>Eukaryota</taxon>
        <taxon>Fungi</taxon>
        <taxon>Dikarya</taxon>
        <taxon>Ascomycota</taxon>
        <taxon>Pezizomycotina</taxon>
        <taxon>Leotiomycetes</taxon>
        <taxon>Helotiales</taxon>
        <taxon>Hyphodiscaceae</taxon>
        <taxon>Hyphodiscus</taxon>
    </lineage>
</organism>
<evidence type="ECO:0000313" key="6">
    <source>
        <dbReference type="Proteomes" id="UP000785200"/>
    </source>
</evidence>
<comment type="caution">
    <text evidence="5">The sequence shown here is derived from an EMBL/GenBank/DDBJ whole genome shotgun (WGS) entry which is preliminary data.</text>
</comment>
<dbReference type="InterPro" id="IPR008733">
    <property type="entry name" value="PEX11"/>
</dbReference>
<evidence type="ECO:0000313" key="5">
    <source>
        <dbReference type="EMBL" id="KAG0647711.1"/>
    </source>
</evidence>
<keyword evidence="2" id="KW-0472">Membrane</keyword>
<keyword evidence="1" id="KW-0962">Peroxisome biogenesis</keyword>
<dbReference type="Proteomes" id="UP000785200">
    <property type="component" value="Unassembled WGS sequence"/>
</dbReference>
<name>A0A9P6VGR2_9HELO</name>
<dbReference type="AlphaFoldDB" id="A0A9P6VGR2"/>
<dbReference type="GO" id="GO:0016559">
    <property type="term" value="P:peroxisome fission"/>
    <property type="evidence" value="ECO:0007669"/>
    <property type="project" value="InterPro"/>
</dbReference>
<gene>
    <name evidence="5" type="ORF">D0Z07_6551</name>
</gene>
<evidence type="ECO:0000256" key="4">
    <source>
        <dbReference type="ARBA" id="ARBA00046271"/>
    </source>
</evidence>